<keyword evidence="3" id="KW-1185">Reference proteome</keyword>
<organism evidence="2 3">
    <name type="scientific">Dendrothele bispora (strain CBS 962.96)</name>
    <dbReference type="NCBI Taxonomy" id="1314807"/>
    <lineage>
        <taxon>Eukaryota</taxon>
        <taxon>Fungi</taxon>
        <taxon>Dikarya</taxon>
        <taxon>Basidiomycota</taxon>
        <taxon>Agaricomycotina</taxon>
        <taxon>Agaricomycetes</taxon>
        <taxon>Agaricomycetidae</taxon>
        <taxon>Agaricales</taxon>
        <taxon>Agaricales incertae sedis</taxon>
        <taxon>Dendrothele</taxon>
    </lineage>
</organism>
<evidence type="ECO:0000313" key="2">
    <source>
        <dbReference type="EMBL" id="THU94322.1"/>
    </source>
</evidence>
<dbReference type="AlphaFoldDB" id="A0A4S8LXC8"/>
<evidence type="ECO:0000256" key="1">
    <source>
        <dbReference type="SAM" id="MobiDB-lite"/>
    </source>
</evidence>
<feature type="region of interest" description="Disordered" evidence="1">
    <location>
        <begin position="1"/>
        <end position="27"/>
    </location>
</feature>
<evidence type="ECO:0000313" key="3">
    <source>
        <dbReference type="Proteomes" id="UP000297245"/>
    </source>
</evidence>
<sequence>MLLTNSSSLLSQLSGRSTPATATASNTPPWVSNVLLLARFGYSISPWMSRSTTTSSSLILTTPKSVSPSARAIISTPVTSLVGARTITSNEVVAAWASSDA</sequence>
<protein>
    <submittedName>
        <fullName evidence="2">Uncharacterized protein</fullName>
    </submittedName>
</protein>
<dbReference type="Proteomes" id="UP000297245">
    <property type="component" value="Unassembled WGS sequence"/>
</dbReference>
<accession>A0A4S8LXC8</accession>
<gene>
    <name evidence="2" type="ORF">K435DRAFT_164234</name>
</gene>
<name>A0A4S8LXC8_DENBC</name>
<proteinExistence type="predicted"/>
<dbReference type="EMBL" id="ML179227">
    <property type="protein sequence ID" value="THU94322.1"/>
    <property type="molecule type" value="Genomic_DNA"/>
</dbReference>
<reference evidence="2 3" key="1">
    <citation type="journal article" date="2019" name="Nat. Ecol. Evol.">
        <title>Megaphylogeny resolves global patterns of mushroom evolution.</title>
        <authorList>
            <person name="Varga T."/>
            <person name="Krizsan K."/>
            <person name="Foldi C."/>
            <person name="Dima B."/>
            <person name="Sanchez-Garcia M."/>
            <person name="Sanchez-Ramirez S."/>
            <person name="Szollosi G.J."/>
            <person name="Szarkandi J.G."/>
            <person name="Papp V."/>
            <person name="Albert L."/>
            <person name="Andreopoulos W."/>
            <person name="Angelini C."/>
            <person name="Antonin V."/>
            <person name="Barry K.W."/>
            <person name="Bougher N.L."/>
            <person name="Buchanan P."/>
            <person name="Buyck B."/>
            <person name="Bense V."/>
            <person name="Catcheside P."/>
            <person name="Chovatia M."/>
            <person name="Cooper J."/>
            <person name="Damon W."/>
            <person name="Desjardin D."/>
            <person name="Finy P."/>
            <person name="Geml J."/>
            <person name="Haridas S."/>
            <person name="Hughes K."/>
            <person name="Justo A."/>
            <person name="Karasinski D."/>
            <person name="Kautmanova I."/>
            <person name="Kiss B."/>
            <person name="Kocsube S."/>
            <person name="Kotiranta H."/>
            <person name="LaButti K.M."/>
            <person name="Lechner B.E."/>
            <person name="Liimatainen K."/>
            <person name="Lipzen A."/>
            <person name="Lukacs Z."/>
            <person name="Mihaltcheva S."/>
            <person name="Morgado L.N."/>
            <person name="Niskanen T."/>
            <person name="Noordeloos M.E."/>
            <person name="Ohm R.A."/>
            <person name="Ortiz-Santana B."/>
            <person name="Ovrebo C."/>
            <person name="Racz N."/>
            <person name="Riley R."/>
            <person name="Savchenko A."/>
            <person name="Shiryaev A."/>
            <person name="Soop K."/>
            <person name="Spirin V."/>
            <person name="Szebenyi C."/>
            <person name="Tomsovsky M."/>
            <person name="Tulloss R.E."/>
            <person name="Uehling J."/>
            <person name="Grigoriev I.V."/>
            <person name="Vagvolgyi C."/>
            <person name="Papp T."/>
            <person name="Martin F.M."/>
            <person name="Miettinen O."/>
            <person name="Hibbett D.S."/>
            <person name="Nagy L.G."/>
        </authorList>
    </citation>
    <scope>NUCLEOTIDE SEQUENCE [LARGE SCALE GENOMIC DNA]</scope>
    <source>
        <strain evidence="2 3">CBS 962.96</strain>
    </source>
</reference>